<dbReference type="AlphaFoldDB" id="A0A6H0S4E5"/>
<dbReference type="RefSeq" id="WP_168142150.1">
    <property type="nucleotide sequence ID" value="NZ_CAXUTK020000001.1"/>
</dbReference>
<evidence type="ECO:0000313" key="2">
    <source>
        <dbReference type="EMBL" id="QIV81541.1"/>
    </source>
</evidence>
<feature type="transmembrane region" description="Helical" evidence="1">
    <location>
        <begin position="57"/>
        <end position="79"/>
    </location>
</feature>
<dbReference type="Pfam" id="PF14019">
    <property type="entry name" value="DUF4235"/>
    <property type="match status" value="1"/>
</dbReference>
<dbReference type="EMBL" id="CP038799">
    <property type="protein sequence ID" value="QIV81541.1"/>
    <property type="molecule type" value="Genomic_DNA"/>
</dbReference>
<protein>
    <submittedName>
        <fullName evidence="2">DUF4235 domain-containing protein</fullName>
    </submittedName>
</protein>
<reference evidence="2 3" key="1">
    <citation type="submission" date="2019-04" db="EMBL/GenBank/DDBJ databases">
        <title>Draft, Whole-Genome Sequence of the Anthracene-degrading Mycobacterium frederiksbergense LB501T, Isolated from a Polycyclic Aromatic Hydrocarbon (PAH)-Contaminated Soil.</title>
        <authorList>
            <person name="Augelletti F."/>
        </authorList>
    </citation>
    <scope>NUCLEOTIDE SEQUENCE [LARGE SCALE GENOMIC DNA]</scope>
    <source>
        <strain evidence="2 3">LB 501T</strain>
    </source>
</reference>
<evidence type="ECO:0000256" key="1">
    <source>
        <dbReference type="SAM" id="Phobius"/>
    </source>
</evidence>
<dbReference type="InterPro" id="IPR025329">
    <property type="entry name" value="DUF4235"/>
</dbReference>
<dbReference type="Proteomes" id="UP000501849">
    <property type="component" value="Chromosome"/>
</dbReference>
<gene>
    <name evidence="2" type="ORF">EXE63_12025</name>
</gene>
<evidence type="ECO:0000313" key="3">
    <source>
        <dbReference type="Proteomes" id="UP000501849"/>
    </source>
</evidence>
<organism evidence="2 3">
    <name type="scientific">Mycolicibacterium frederiksbergense</name>
    <dbReference type="NCBI Taxonomy" id="117567"/>
    <lineage>
        <taxon>Bacteria</taxon>
        <taxon>Bacillati</taxon>
        <taxon>Actinomycetota</taxon>
        <taxon>Actinomycetes</taxon>
        <taxon>Mycobacteriales</taxon>
        <taxon>Mycobacteriaceae</taxon>
        <taxon>Mycolicibacterium</taxon>
    </lineage>
</organism>
<keyword evidence="1" id="KW-1133">Transmembrane helix</keyword>
<sequence length="97" mass="10532">MTTYKPTLTAKLMYRPVGLASSLAGGLVAGAIFKQIWKHASDGEHSDPPTPLARDYSFREIVLAAALQGLIFSVVKTVIDRQGAKAFARWTGEWPGE</sequence>
<name>A0A6H0S4E5_9MYCO</name>
<keyword evidence="1" id="KW-0812">Transmembrane</keyword>
<accession>A0A6H0S4E5</accession>
<proteinExistence type="predicted"/>
<feature type="transmembrane region" description="Helical" evidence="1">
    <location>
        <begin position="12"/>
        <end position="37"/>
    </location>
</feature>
<keyword evidence="3" id="KW-1185">Reference proteome</keyword>
<dbReference type="KEGG" id="mfre:EXE63_12025"/>
<keyword evidence="1" id="KW-0472">Membrane</keyword>